<organism evidence="2 3">
    <name type="scientific">Fusobacterium necrophorum BL</name>
    <dbReference type="NCBI Taxonomy" id="1441732"/>
    <lineage>
        <taxon>Bacteria</taxon>
        <taxon>Fusobacteriati</taxon>
        <taxon>Fusobacteriota</taxon>
        <taxon>Fusobacteriia</taxon>
        <taxon>Fusobacteriales</taxon>
        <taxon>Fusobacteriaceae</taxon>
        <taxon>Fusobacterium</taxon>
    </lineage>
</organism>
<dbReference type="Pfam" id="PF01610">
    <property type="entry name" value="DDE_Tnp_ISL3"/>
    <property type="match status" value="1"/>
</dbReference>
<comment type="caution">
    <text evidence="2">The sequence shown here is derived from an EMBL/GenBank/DDBJ whole genome shotgun (WGS) entry which is preliminary data.</text>
</comment>
<name>A0AB73BVE3_9FUSO</name>
<evidence type="ECO:0000259" key="1">
    <source>
        <dbReference type="Pfam" id="PF01610"/>
    </source>
</evidence>
<dbReference type="RefSeq" id="WP_035918684.1">
    <property type="nucleotide sequence ID" value="NZ_JAAC01000164.1"/>
</dbReference>
<dbReference type="Proteomes" id="UP000027473">
    <property type="component" value="Unassembled WGS sequence"/>
</dbReference>
<sequence length="151" mass="18496">MKTIKDSLLVRKLKNIGDYSKNLLCLSEKRYYSYSFRQYLSFEEIVNYFLRKLLELNEYYGIYQDFLQIFQQKKKDIFPSLLEKHKHYQNPQIVFTLRINRKLSKEIVNSLESPFSNEMMQGFNQKIKLIKHISYNYRNFYNLRSHNSHNL</sequence>
<protein>
    <recommendedName>
        <fullName evidence="1">Transposase IS204/IS1001/IS1096/IS1165 DDE domain-containing protein</fullName>
    </recommendedName>
</protein>
<evidence type="ECO:0000313" key="3">
    <source>
        <dbReference type="Proteomes" id="UP000027473"/>
    </source>
</evidence>
<reference evidence="2 3" key="1">
    <citation type="submission" date="2014-01" db="EMBL/GenBank/DDBJ databases">
        <title>Comparative genomics of Fusobacterium necrophorum wild isolates.</title>
        <authorList>
            <person name="Kittichotirat W."/>
            <person name="Bumgarner R.E."/>
            <person name="Lawrence P."/>
        </authorList>
    </citation>
    <scope>NUCLEOTIDE SEQUENCE [LARGE SCALE GENOMIC DNA]</scope>
    <source>
        <strain evidence="2 3">BL</strain>
    </source>
</reference>
<evidence type="ECO:0000313" key="2">
    <source>
        <dbReference type="EMBL" id="KDE61685.1"/>
    </source>
</evidence>
<dbReference type="PANTHER" id="PTHR33498:SF1">
    <property type="entry name" value="TRANSPOSASE FOR INSERTION SEQUENCE ELEMENT IS1557"/>
    <property type="match status" value="1"/>
</dbReference>
<gene>
    <name evidence="2" type="ORF">FUSO3_09730</name>
</gene>
<proteinExistence type="predicted"/>
<dbReference type="EMBL" id="JAAC01000164">
    <property type="protein sequence ID" value="KDE61685.1"/>
    <property type="molecule type" value="Genomic_DNA"/>
</dbReference>
<dbReference type="InterPro" id="IPR047951">
    <property type="entry name" value="Transpos_ISL3"/>
</dbReference>
<dbReference type="InterPro" id="IPR002560">
    <property type="entry name" value="Transposase_DDE"/>
</dbReference>
<dbReference type="AlphaFoldDB" id="A0AB73BVE3"/>
<dbReference type="PANTHER" id="PTHR33498">
    <property type="entry name" value="TRANSPOSASE FOR INSERTION SEQUENCE ELEMENT IS1557"/>
    <property type="match status" value="1"/>
</dbReference>
<accession>A0AB73BVE3</accession>
<feature type="domain" description="Transposase IS204/IS1001/IS1096/IS1165 DDE" evidence="1">
    <location>
        <begin position="27"/>
        <end position="145"/>
    </location>
</feature>